<proteinExistence type="predicted"/>
<evidence type="ECO:0000313" key="2">
    <source>
        <dbReference type="Proteomes" id="UP000198836"/>
    </source>
</evidence>
<dbReference type="Proteomes" id="UP000198836">
    <property type="component" value="Unassembled WGS sequence"/>
</dbReference>
<organism evidence="1 2">
    <name type="scientific">Pedobacter suwonensis</name>
    <dbReference type="NCBI Taxonomy" id="332999"/>
    <lineage>
        <taxon>Bacteria</taxon>
        <taxon>Pseudomonadati</taxon>
        <taxon>Bacteroidota</taxon>
        <taxon>Sphingobacteriia</taxon>
        <taxon>Sphingobacteriales</taxon>
        <taxon>Sphingobacteriaceae</taxon>
        <taxon>Pedobacter</taxon>
    </lineage>
</organism>
<name>A0A1I0SVJ6_9SPHI</name>
<accession>A0A1I0SVJ6</accession>
<protein>
    <submittedName>
        <fullName evidence="1">Uncharacterized protein</fullName>
    </submittedName>
</protein>
<dbReference type="AlphaFoldDB" id="A0A1I0SVJ6"/>
<sequence length="62" mass="7019">MAQPAHSSAKTLSKPIKFKFYRVQSDLTNYFITRKHRQFNIGRSPDLFPILSPSHTGKGTVA</sequence>
<dbReference type="EMBL" id="FOJM01000003">
    <property type="protein sequence ID" value="SFA43558.1"/>
    <property type="molecule type" value="Genomic_DNA"/>
</dbReference>
<dbReference type="STRING" id="332999.SAMN04488511_103385"/>
<reference evidence="2" key="1">
    <citation type="submission" date="2016-10" db="EMBL/GenBank/DDBJ databases">
        <authorList>
            <person name="Varghese N."/>
            <person name="Submissions S."/>
        </authorList>
    </citation>
    <scope>NUCLEOTIDE SEQUENCE [LARGE SCALE GENOMIC DNA]</scope>
    <source>
        <strain evidence="2">DSM 18130</strain>
    </source>
</reference>
<keyword evidence="2" id="KW-1185">Reference proteome</keyword>
<evidence type="ECO:0000313" key="1">
    <source>
        <dbReference type="EMBL" id="SFA43558.1"/>
    </source>
</evidence>
<gene>
    <name evidence="1" type="ORF">SAMN04488511_103385</name>
</gene>